<dbReference type="STRING" id="3821.A0A151R153"/>
<dbReference type="OMA" id="CTHDIEL"/>
<dbReference type="InterPro" id="IPR004158">
    <property type="entry name" value="DUF247_pln"/>
</dbReference>
<keyword evidence="1" id="KW-0472">Membrane</keyword>
<dbReference type="Gramene" id="C.cajan_41286.t">
    <property type="protein sequence ID" value="C.cajan_41286.t"/>
    <property type="gene ID" value="C.cajan_41286"/>
</dbReference>
<sequence length="461" mass="53169">MLGSVVHKEVQACSISKVPHKIRKPNNGAYEPKVVSIGPYHRESEGENDLVLMEQPKWKQENENAEESQQGPNVLKICGTTILDLDNIVRASYGGNIQTEQHELAKIILLDGLFLLEFLIRLSKYMAALSDNNYVVLSHYVDDPIFESQEKLLSVLSDMLLLENQIPFIVLKKLYRRLFPYDVPSEEDHRVAELALGALGYPLITPTSGVAHLLHLVHLSITNQEEKHETTHVRRELKRCATRLRANGIKIRPAKRSDVDYTDHLNKFEFGNSFDFEIKFNDKDGVLEIPQLRIKKSTEVKWRNLIAWEQSRIGNRCKLTSYALFFQGMICCPHDIELLEHVGVLVNESKKSNEDLLKLFRTMCEGVEHMDSIYRKDCEKLNKYTATSLLTVLKKWPIVIWHRCRCLFAIILFYWKNWYSILIKEHIPTVWKLIGVLAAIVLLGLTVAQTYYAARSDKKNK</sequence>
<keyword evidence="1" id="KW-0812">Transmembrane</keyword>
<organism evidence="2 3">
    <name type="scientific">Cajanus cajan</name>
    <name type="common">Pigeon pea</name>
    <name type="synonym">Cajanus indicus</name>
    <dbReference type="NCBI Taxonomy" id="3821"/>
    <lineage>
        <taxon>Eukaryota</taxon>
        <taxon>Viridiplantae</taxon>
        <taxon>Streptophyta</taxon>
        <taxon>Embryophyta</taxon>
        <taxon>Tracheophyta</taxon>
        <taxon>Spermatophyta</taxon>
        <taxon>Magnoliopsida</taxon>
        <taxon>eudicotyledons</taxon>
        <taxon>Gunneridae</taxon>
        <taxon>Pentapetalae</taxon>
        <taxon>rosids</taxon>
        <taxon>fabids</taxon>
        <taxon>Fabales</taxon>
        <taxon>Fabaceae</taxon>
        <taxon>Papilionoideae</taxon>
        <taxon>50 kb inversion clade</taxon>
        <taxon>NPAAA clade</taxon>
        <taxon>indigoferoid/millettioid clade</taxon>
        <taxon>Phaseoleae</taxon>
        <taxon>Cajanus</taxon>
    </lineage>
</organism>
<dbReference type="Proteomes" id="UP000075243">
    <property type="component" value="Unassembled WGS sequence"/>
</dbReference>
<dbReference type="Pfam" id="PF03140">
    <property type="entry name" value="DUF247"/>
    <property type="match status" value="1"/>
</dbReference>
<accession>A0A151R153</accession>
<gene>
    <name evidence="2" type="ORF">KK1_042659</name>
</gene>
<dbReference type="EMBL" id="KQ484246">
    <property type="protein sequence ID" value="KYP36239.1"/>
    <property type="molecule type" value="Genomic_DNA"/>
</dbReference>
<evidence type="ECO:0000313" key="2">
    <source>
        <dbReference type="EMBL" id="KYP36239.1"/>
    </source>
</evidence>
<protein>
    <submittedName>
        <fullName evidence="2">UPF0481 protein At3g47200 family</fullName>
    </submittedName>
</protein>
<proteinExistence type="predicted"/>
<reference evidence="2" key="1">
    <citation type="journal article" date="2012" name="Nat. Biotechnol.">
        <title>Draft genome sequence of pigeonpea (Cajanus cajan), an orphan legume crop of resource-poor farmers.</title>
        <authorList>
            <person name="Varshney R.K."/>
            <person name="Chen W."/>
            <person name="Li Y."/>
            <person name="Bharti A.K."/>
            <person name="Saxena R.K."/>
            <person name="Schlueter J.A."/>
            <person name="Donoghue M.T."/>
            <person name="Azam S."/>
            <person name="Fan G."/>
            <person name="Whaley A.M."/>
            <person name="Farmer A.D."/>
            <person name="Sheridan J."/>
            <person name="Iwata A."/>
            <person name="Tuteja R."/>
            <person name="Penmetsa R.V."/>
            <person name="Wu W."/>
            <person name="Upadhyaya H.D."/>
            <person name="Yang S.P."/>
            <person name="Shah T."/>
            <person name="Saxena K.B."/>
            <person name="Michael T."/>
            <person name="McCombie W.R."/>
            <person name="Yang B."/>
            <person name="Zhang G."/>
            <person name="Yang H."/>
            <person name="Wang J."/>
            <person name="Spillane C."/>
            <person name="Cook D.R."/>
            <person name="May G.D."/>
            <person name="Xu X."/>
            <person name="Jackson S.A."/>
        </authorList>
    </citation>
    <scope>NUCLEOTIDE SEQUENCE [LARGE SCALE GENOMIC DNA]</scope>
</reference>
<evidence type="ECO:0000256" key="1">
    <source>
        <dbReference type="SAM" id="Phobius"/>
    </source>
</evidence>
<dbReference type="PANTHER" id="PTHR31170:SF20">
    <property type="entry name" value="DUF247 DOMAIN PROTEIN"/>
    <property type="match status" value="1"/>
</dbReference>
<keyword evidence="1" id="KW-1133">Transmembrane helix</keyword>
<evidence type="ECO:0000313" key="3">
    <source>
        <dbReference type="Proteomes" id="UP000075243"/>
    </source>
</evidence>
<keyword evidence="3" id="KW-1185">Reference proteome</keyword>
<name>A0A151R153_CAJCA</name>
<dbReference type="AlphaFoldDB" id="A0A151R153"/>
<dbReference type="PANTHER" id="PTHR31170">
    <property type="entry name" value="BNAC04G53230D PROTEIN"/>
    <property type="match status" value="1"/>
</dbReference>
<feature type="transmembrane region" description="Helical" evidence="1">
    <location>
        <begin position="430"/>
        <end position="454"/>
    </location>
</feature>